<keyword evidence="8" id="KW-0539">Nucleus</keyword>
<evidence type="ECO:0000313" key="11">
    <source>
        <dbReference type="Proteomes" id="UP000294847"/>
    </source>
</evidence>
<keyword evidence="7" id="KW-0804">Transcription</keyword>
<dbReference type="PROSITE" id="PS00344">
    <property type="entry name" value="GATA_ZN_FINGER_1"/>
    <property type="match status" value="2"/>
</dbReference>
<feature type="compositionally biased region" description="Polar residues" evidence="9">
    <location>
        <begin position="37"/>
        <end position="51"/>
    </location>
</feature>
<feature type="region of interest" description="Disordered" evidence="9">
    <location>
        <begin position="164"/>
        <end position="185"/>
    </location>
</feature>
<dbReference type="GO" id="GO:0000981">
    <property type="term" value="F:DNA-binding transcription factor activity, RNA polymerase II-specific"/>
    <property type="evidence" value="ECO:0007669"/>
    <property type="project" value="TreeGrafter"/>
</dbReference>
<dbReference type="InterPro" id="IPR013088">
    <property type="entry name" value="Znf_NHR/GATA"/>
</dbReference>
<keyword evidence="3" id="KW-0677">Repeat</keyword>
<dbReference type="FunFam" id="3.30.50.10:FF:000007">
    <property type="entry name" value="Nitrogen regulatory AreA, N-terminal"/>
    <property type="match status" value="1"/>
</dbReference>
<dbReference type="PANTHER" id="PTHR10071:SF335">
    <property type="entry name" value="IRON-SENSING TRANSCRIPTIONAL REPRESSOR-RELATED"/>
    <property type="match status" value="1"/>
</dbReference>
<evidence type="ECO:0000256" key="2">
    <source>
        <dbReference type="ARBA" id="ARBA00022723"/>
    </source>
</evidence>
<sequence length="539" mass="55960">MALSDSTSAPGNSHDREAAGQGRTALPTRPTIPIKSLSATSSSHGRCSPPSQEGDVMETSLHRSPSSGRDQKSAQSSGLAHPPSPASLANDAASDAGTDVMSVASNQTPSGQVCSNCGTTQTPLWRRSPQGATICNACGLYLKARNAARPTNLKRPLNVVASGTPRAADKSAGKGAQSGSSSVSGATYVTAEHTPSGSCPGGGRCNGTGGAEGCSGCPAYNNRIAKSASLNVASGTCASQQATEDPNAVDMTTLRIQSQNTTVVIACQNCGTTITPLWRRDEAGHTICNACGLYYKLHGVHRPVTMKKAVIKRRKRVLPASQQGSPAPVDGASPGREDGASPSPQPETPLERGSINADGSVNLGLRRRGNDNMQLVPESVLRQNTQHAGAPRGDLAQYHVTSSRPSEHRLPPLNPVASPVDRQPSLSPGSFIGSSSRKRSLSVADEGAQAQGGGEDPGSSKRLSSINSLLSGPLSTGDELPPMDQSRRMMPIAAMTAPPSEGSYAGERDKAGRRAELEREAEKMRQMLAAKERELAELQ</sequence>
<feature type="compositionally biased region" description="Basic and acidic residues" evidence="9">
    <location>
        <begin position="506"/>
        <end position="521"/>
    </location>
</feature>
<keyword evidence="2" id="KW-0479">Metal-binding</keyword>
<dbReference type="FunFam" id="3.30.50.10:FF:000039">
    <property type="entry name" value="Siderophore transcription factor SreA"/>
    <property type="match status" value="1"/>
</dbReference>
<dbReference type="GO" id="GO:0034757">
    <property type="term" value="P:negative regulation of iron ion transport"/>
    <property type="evidence" value="ECO:0007669"/>
    <property type="project" value="UniProtKB-ARBA"/>
</dbReference>
<keyword evidence="4" id="KW-0863">Zinc-finger</keyword>
<dbReference type="PRINTS" id="PR00619">
    <property type="entry name" value="GATAZNFINGER"/>
</dbReference>
<evidence type="ECO:0000313" key="10">
    <source>
        <dbReference type="EMBL" id="QBZ56698.1"/>
    </source>
</evidence>
<evidence type="ECO:0000256" key="6">
    <source>
        <dbReference type="ARBA" id="ARBA00023015"/>
    </source>
</evidence>
<dbReference type="PROSITE" id="PS50114">
    <property type="entry name" value="GATA_ZN_FINGER_2"/>
    <property type="match status" value="2"/>
</dbReference>
<dbReference type="Gene3D" id="3.30.50.10">
    <property type="entry name" value="Erythroid Transcription Factor GATA-1, subunit A"/>
    <property type="match status" value="2"/>
</dbReference>
<keyword evidence="6" id="KW-0805">Transcription regulation</keyword>
<dbReference type="GO" id="GO:0000978">
    <property type="term" value="F:RNA polymerase II cis-regulatory region sequence-specific DNA binding"/>
    <property type="evidence" value="ECO:0007669"/>
    <property type="project" value="TreeGrafter"/>
</dbReference>
<protein>
    <submittedName>
        <fullName evidence="10">Uncharacterized protein</fullName>
    </submittedName>
</protein>
<organism evidence="10 11">
    <name type="scientific">Pyricularia oryzae</name>
    <name type="common">Rice blast fungus</name>
    <name type="synonym">Magnaporthe oryzae</name>
    <dbReference type="NCBI Taxonomy" id="318829"/>
    <lineage>
        <taxon>Eukaryota</taxon>
        <taxon>Fungi</taxon>
        <taxon>Dikarya</taxon>
        <taxon>Ascomycota</taxon>
        <taxon>Pezizomycotina</taxon>
        <taxon>Sordariomycetes</taxon>
        <taxon>Sordariomycetidae</taxon>
        <taxon>Magnaporthales</taxon>
        <taxon>Pyriculariaceae</taxon>
        <taxon>Pyricularia</taxon>
    </lineage>
</organism>
<proteinExistence type="predicted"/>
<evidence type="ECO:0000256" key="5">
    <source>
        <dbReference type="ARBA" id="ARBA00022833"/>
    </source>
</evidence>
<dbReference type="GO" id="GO:0005634">
    <property type="term" value="C:nucleus"/>
    <property type="evidence" value="ECO:0007669"/>
    <property type="project" value="UniProtKB-SubCell"/>
</dbReference>
<dbReference type="EMBL" id="CP034205">
    <property type="protein sequence ID" value="QBZ56698.1"/>
    <property type="molecule type" value="Genomic_DNA"/>
</dbReference>
<comment type="subcellular location">
    <subcellularLocation>
        <location evidence="1">Nucleus</location>
    </subcellularLocation>
</comment>
<dbReference type="Proteomes" id="UP000294847">
    <property type="component" value="Chromosome 2"/>
</dbReference>
<gene>
    <name evidence="10" type="ORF">PoMZ_01611</name>
</gene>
<dbReference type="PANTHER" id="PTHR10071">
    <property type="entry name" value="TRANSCRIPTION FACTOR GATA FAMILY MEMBER"/>
    <property type="match status" value="1"/>
</dbReference>
<feature type="compositionally biased region" description="Low complexity" evidence="9">
    <location>
        <begin position="173"/>
        <end position="185"/>
    </location>
</feature>
<feature type="compositionally biased region" description="Polar residues" evidence="9">
    <location>
        <begin position="1"/>
        <end position="11"/>
    </location>
</feature>
<dbReference type="SMART" id="SM00401">
    <property type="entry name" value="ZnF_GATA"/>
    <property type="match status" value="2"/>
</dbReference>
<dbReference type="VEuPathDB" id="FungiDB:M_BR32_EuGene_00015251"/>
<accession>A0A4P7N2M1</accession>
<dbReference type="GO" id="GO:0045944">
    <property type="term" value="P:positive regulation of transcription by RNA polymerase II"/>
    <property type="evidence" value="ECO:0007669"/>
    <property type="project" value="TreeGrafter"/>
</dbReference>
<dbReference type="GO" id="GO:0006879">
    <property type="term" value="P:intracellular iron ion homeostasis"/>
    <property type="evidence" value="ECO:0007669"/>
    <property type="project" value="UniProtKB-ARBA"/>
</dbReference>
<reference evidence="10 11" key="1">
    <citation type="journal article" date="2019" name="Mol. Biol. Evol.">
        <title>Blast fungal genomes show frequent chromosomal changes, gene gains and losses, and effector gene turnover.</title>
        <authorList>
            <person name="Gomez Luciano L.B."/>
            <person name="Jason Tsai I."/>
            <person name="Chuma I."/>
            <person name="Tosa Y."/>
            <person name="Chen Y.H."/>
            <person name="Li J.Y."/>
            <person name="Li M.Y."/>
            <person name="Jade Lu M.Y."/>
            <person name="Nakayashiki H."/>
            <person name="Li W.H."/>
        </authorList>
    </citation>
    <scope>NUCLEOTIDE SEQUENCE [LARGE SCALE GENOMIC DNA]</scope>
    <source>
        <strain evidence="10">MZ5-1-6</strain>
    </source>
</reference>
<feature type="region of interest" description="Disordered" evidence="9">
    <location>
        <begin position="314"/>
        <end position="367"/>
    </location>
</feature>
<dbReference type="GO" id="GO:0008270">
    <property type="term" value="F:zinc ion binding"/>
    <property type="evidence" value="ECO:0007669"/>
    <property type="project" value="UniProtKB-KW"/>
</dbReference>
<evidence type="ECO:0000256" key="4">
    <source>
        <dbReference type="ARBA" id="ARBA00022771"/>
    </source>
</evidence>
<evidence type="ECO:0000256" key="7">
    <source>
        <dbReference type="ARBA" id="ARBA00023163"/>
    </source>
</evidence>
<dbReference type="InterPro" id="IPR000679">
    <property type="entry name" value="Znf_GATA"/>
</dbReference>
<dbReference type="AlphaFoldDB" id="A0A4P7N2M1"/>
<feature type="region of interest" description="Disordered" evidence="9">
    <location>
        <begin position="385"/>
        <end position="521"/>
    </location>
</feature>
<dbReference type="SUPFAM" id="SSF57716">
    <property type="entry name" value="Glucocorticoid receptor-like (DNA-binding domain)"/>
    <property type="match status" value="2"/>
</dbReference>
<dbReference type="InterPro" id="IPR039355">
    <property type="entry name" value="Transcription_factor_GATA"/>
</dbReference>
<dbReference type="GO" id="GO:0000122">
    <property type="term" value="P:negative regulation of transcription by RNA polymerase II"/>
    <property type="evidence" value="ECO:0007669"/>
    <property type="project" value="TreeGrafter"/>
</dbReference>
<feature type="compositionally biased region" description="Polar residues" evidence="9">
    <location>
        <begin position="461"/>
        <end position="474"/>
    </location>
</feature>
<evidence type="ECO:0000256" key="9">
    <source>
        <dbReference type="SAM" id="MobiDB-lite"/>
    </source>
</evidence>
<feature type="region of interest" description="Disordered" evidence="9">
    <location>
        <begin position="1"/>
        <end position="97"/>
    </location>
</feature>
<evidence type="ECO:0000256" key="8">
    <source>
        <dbReference type="ARBA" id="ARBA00023242"/>
    </source>
</evidence>
<dbReference type="CDD" id="cd00202">
    <property type="entry name" value="ZnF_GATA"/>
    <property type="match status" value="2"/>
</dbReference>
<feature type="compositionally biased region" description="Polar residues" evidence="9">
    <location>
        <begin position="62"/>
        <end position="78"/>
    </location>
</feature>
<evidence type="ECO:0000256" key="1">
    <source>
        <dbReference type="ARBA" id="ARBA00004123"/>
    </source>
</evidence>
<dbReference type="Pfam" id="PF00320">
    <property type="entry name" value="GATA"/>
    <property type="match status" value="2"/>
</dbReference>
<feature type="compositionally biased region" description="Low complexity" evidence="9">
    <location>
        <begin position="424"/>
        <end position="435"/>
    </location>
</feature>
<evidence type="ECO:0000256" key="3">
    <source>
        <dbReference type="ARBA" id="ARBA00022737"/>
    </source>
</evidence>
<name>A0A4P7N2M1_PYROR</name>
<keyword evidence="5" id="KW-0862">Zinc</keyword>